<dbReference type="PANTHER" id="PTHR30383:SF5">
    <property type="entry name" value="SGNH HYDROLASE-TYPE ESTERASE DOMAIN-CONTAINING PROTEIN"/>
    <property type="match status" value="1"/>
</dbReference>
<feature type="region of interest" description="Disordered" evidence="1">
    <location>
        <begin position="97"/>
        <end position="126"/>
    </location>
</feature>
<evidence type="ECO:0008006" key="5">
    <source>
        <dbReference type="Google" id="ProtNLM"/>
    </source>
</evidence>
<evidence type="ECO:0000256" key="1">
    <source>
        <dbReference type="SAM" id="MobiDB-lite"/>
    </source>
</evidence>
<dbReference type="InterPro" id="IPR036514">
    <property type="entry name" value="SGNH_hydro_sf"/>
</dbReference>
<reference evidence="4" key="1">
    <citation type="journal article" date="2019" name="Int. J. Syst. Evol. Microbiol.">
        <title>The Global Catalogue of Microorganisms (GCM) 10K type strain sequencing project: providing services to taxonomists for standard genome sequencing and annotation.</title>
        <authorList>
            <consortium name="The Broad Institute Genomics Platform"/>
            <consortium name="The Broad Institute Genome Sequencing Center for Infectious Disease"/>
            <person name="Wu L."/>
            <person name="Ma J."/>
        </authorList>
    </citation>
    <scope>NUCLEOTIDE SEQUENCE [LARGE SCALE GENOMIC DNA]</scope>
    <source>
        <strain evidence="4">CGMCC 4.7178</strain>
    </source>
</reference>
<accession>A0ABQ2MMQ3</accession>
<proteinExistence type="predicted"/>
<dbReference type="Gene3D" id="3.40.50.1110">
    <property type="entry name" value="SGNH hydrolase"/>
    <property type="match status" value="1"/>
</dbReference>
<feature type="region of interest" description="Disordered" evidence="1">
    <location>
        <begin position="12"/>
        <end position="37"/>
    </location>
</feature>
<keyword evidence="2" id="KW-1133">Transmembrane helix</keyword>
<gene>
    <name evidence="3" type="ORF">GCM10012287_38510</name>
</gene>
<dbReference type="Pfam" id="PF00657">
    <property type="entry name" value="Lipase_GDSL"/>
    <property type="match status" value="1"/>
</dbReference>
<name>A0ABQ2MMQ3_9ACTN</name>
<feature type="transmembrane region" description="Helical" evidence="2">
    <location>
        <begin position="75"/>
        <end position="96"/>
    </location>
</feature>
<comment type="caution">
    <text evidence="3">The sequence shown here is derived from an EMBL/GenBank/DDBJ whole genome shotgun (WGS) entry which is preliminary data.</text>
</comment>
<protein>
    <recommendedName>
        <fullName evidence="5">SGNH hydrolase-type esterase domain-containing protein</fullName>
    </recommendedName>
</protein>
<evidence type="ECO:0000313" key="3">
    <source>
        <dbReference type="EMBL" id="GGO52970.1"/>
    </source>
</evidence>
<keyword evidence="2" id="KW-0472">Membrane</keyword>
<organism evidence="3 4">
    <name type="scientific">Streptomyces daqingensis</name>
    <dbReference type="NCBI Taxonomy" id="1472640"/>
    <lineage>
        <taxon>Bacteria</taxon>
        <taxon>Bacillati</taxon>
        <taxon>Actinomycetota</taxon>
        <taxon>Actinomycetes</taxon>
        <taxon>Kitasatosporales</taxon>
        <taxon>Streptomycetaceae</taxon>
        <taxon>Streptomyces</taxon>
    </lineage>
</organism>
<dbReference type="SUPFAM" id="SSF52266">
    <property type="entry name" value="SGNH hydrolase"/>
    <property type="match status" value="1"/>
</dbReference>
<feature type="compositionally biased region" description="Pro residues" evidence="1">
    <location>
        <begin position="113"/>
        <end position="122"/>
    </location>
</feature>
<dbReference type="PANTHER" id="PTHR30383">
    <property type="entry name" value="THIOESTERASE 1/PROTEASE 1/LYSOPHOSPHOLIPASE L1"/>
    <property type="match status" value="1"/>
</dbReference>
<evidence type="ECO:0000313" key="4">
    <source>
        <dbReference type="Proteomes" id="UP000631535"/>
    </source>
</evidence>
<evidence type="ECO:0000256" key="2">
    <source>
        <dbReference type="SAM" id="Phobius"/>
    </source>
</evidence>
<keyword evidence="4" id="KW-1185">Reference proteome</keyword>
<dbReference type="InterPro" id="IPR051532">
    <property type="entry name" value="Ester_Hydrolysis_Enzymes"/>
</dbReference>
<dbReference type="CDD" id="cd01832">
    <property type="entry name" value="SGNH_hydrolase_like_1"/>
    <property type="match status" value="1"/>
</dbReference>
<dbReference type="EMBL" id="BMMP01000012">
    <property type="protein sequence ID" value="GGO52970.1"/>
    <property type="molecule type" value="Genomic_DNA"/>
</dbReference>
<dbReference type="InterPro" id="IPR001087">
    <property type="entry name" value="GDSL"/>
</dbReference>
<sequence length="374" mass="40473">MTRCNVRLSLNARSGLRHTENPAVEHGSKATAHRGHPVPYERAQQPEIEGQMQIRRPGEGPAGAAGARITRRGRLAAVAAALLVLVGGLVAAVSFGSGSGSDTGQRSPGSARPSPPPPPPWDRSPSSIAAVGDSITQGFDACNLLADCAKASWVTGTDPAVESVAQRLIDDAPSRRSWNFAVSGSVMADLPAQMERAARRDPDLVTVLAGANDACRPTPAQMTPTADFRAGFREALATLRRARPKAYVYVASVPNLKRLWSQGRGDAWGEQVWKLGICQSMLRDPRSTTAAAEQRRQEVHERVIAYNAALSAECAKMARCRYDGGAVFDYRFTRTELSRWDWFHPSKAGQRKLADLAYRGITARRPPQADRTSR</sequence>
<dbReference type="Proteomes" id="UP000631535">
    <property type="component" value="Unassembled WGS sequence"/>
</dbReference>
<keyword evidence="2" id="KW-0812">Transmembrane</keyword>